<sequence length="201" mass="21630">MPYSSVPNSHTNWLYIRSDSMYSSHGPTGLFSSAQSLAHHPHTLAHSPHSNRRWVRPSPLQTCSHACPQCSDLNFVWTTPAELCALWHRLVASGWSTCWSESRPAWFAFAPSFWLNATICSCSEADASVETVVESAADQLVLVGRLEGQSHGLWLVTVAARVAWMALAGTPVDLGLAMVAVKACGTLAPVGVSAPDADAFV</sequence>
<proteinExistence type="predicted"/>
<dbReference type="EMBL" id="REGN01000874">
    <property type="protein sequence ID" value="RNA38421.1"/>
    <property type="molecule type" value="Genomic_DNA"/>
</dbReference>
<dbReference type="Proteomes" id="UP000276133">
    <property type="component" value="Unassembled WGS sequence"/>
</dbReference>
<dbReference type="AlphaFoldDB" id="A0A3M7SRC9"/>
<reference evidence="1 2" key="1">
    <citation type="journal article" date="2018" name="Sci. Rep.">
        <title>Genomic signatures of local adaptation to the degree of environmental predictability in rotifers.</title>
        <authorList>
            <person name="Franch-Gras L."/>
            <person name="Hahn C."/>
            <person name="Garcia-Roger E.M."/>
            <person name="Carmona M.J."/>
            <person name="Serra M."/>
            <person name="Gomez A."/>
        </authorList>
    </citation>
    <scope>NUCLEOTIDE SEQUENCE [LARGE SCALE GENOMIC DNA]</scope>
    <source>
        <strain evidence="1">HYR1</strain>
    </source>
</reference>
<organism evidence="1 2">
    <name type="scientific">Brachionus plicatilis</name>
    <name type="common">Marine rotifer</name>
    <name type="synonym">Brachionus muelleri</name>
    <dbReference type="NCBI Taxonomy" id="10195"/>
    <lineage>
        <taxon>Eukaryota</taxon>
        <taxon>Metazoa</taxon>
        <taxon>Spiralia</taxon>
        <taxon>Gnathifera</taxon>
        <taxon>Rotifera</taxon>
        <taxon>Eurotatoria</taxon>
        <taxon>Monogononta</taxon>
        <taxon>Pseudotrocha</taxon>
        <taxon>Ploima</taxon>
        <taxon>Brachionidae</taxon>
        <taxon>Brachionus</taxon>
    </lineage>
</organism>
<evidence type="ECO:0000313" key="2">
    <source>
        <dbReference type="Proteomes" id="UP000276133"/>
    </source>
</evidence>
<gene>
    <name evidence="1" type="ORF">BpHYR1_054235</name>
</gene>
<protein>
    <submittedName>
        <fullName evidence="1">Uncharacterized protein</fullName>
    </submittedName>
</protein>
<evidence type="ECO:0000313" key="1">
    <source>
        <dbReference type="EMBL" id="RNA38421.1"/>
    </source>
</evidence>
<accession>A0A3M7SRC9</accession>
<keyword evidence="2" id="KW-1185">Reference proteome</keyword>
<comment type="caution">
    <text evidence="1">The sequence shown here is derived from an EMBL/GenBank/DDBJ whole genome shotgun (WGS) entry which is preliminary data.</text>
</comment>
<name>A0A3M7SRC9_BRAPC</name>